<keyword evidence="9" id="KW-0357">Heparan sulfate</keyword>
<evidence type="ECO:0000313" key="13">
    <source>
        <dbReference type="Proteomes" id="UP000050795"/>
    </source>
</evidence>
<evidence type="ECO:0000256" key="6">
    <source>
        <dbReference type="ARBA" id="ARBA00022974"/>
    </source>
</evidence>
<dbReference type="AlphaFoldDB" id="A0AA85K8U5"/>
<keyword evidence="4" id="KW-0336">GPI-anchor</keyword>
<dbReference type="WBParaSite" id="TREG1_74390.1">
    <property type="protein sequence ID" value="TREG1_74390.1"/>
    <property type="gene ID" value="TREG1_74390"/>
</dbReference>
<proteinExistence type="inferred from homology"/>
<evidence type="ECO:0000256" key="5">
    <source>
        <dbReference type="ARBA" id="ARBA00022729"/>
    </source>
</evidence>
<evidence type="ECO:0000256" key="1">
    <source>
        <dbReference type="ARBA" id="ARBA00004609"/>
    </source>
</evidence>
<dbReference type="GO" id="GO:0009966">
    <property type="term" value="P:regulation of signal transduction"/>
    <property type="evidence" value="ECO:0007669"/>
    <property type="project" value="InterPro"/>
</dbReference>
<evidence type="ECO:0000256" key="11">
    <source>
        <dbReference type="RuleBase" id="RU003518"/>
    </source>
</evidence>
<keyword evidence="3" id="KW-1003">Cell membrane</keyword>
<dbReference type="GO" id="GO:1905475">
    <property type="term" value="P:regulation of protein localization to membrane"/>
    <property type="evidence" value="ECO:0007669"/>
    <property type="project" value="TreeGrafter"/>
</dbReference>
<evidence type="ECO:0000313" key="14">
    <source>
        <dbReference type="WBParaSite" id="TREG1_74390.1"/>
    </source>
</evidence>
<evidence type="ECO:0000256" key="4">
    <source>
        <dbReference type="ARBA" id="ARBA00022622"/>
    </source>
</evidence>
<comment type="similarity">
    <text evidence="2 11">Belongs to the glypican family.</text>
</comment>
<keyword evidence="8" id="KW-0325">Glycoprotein</keyword>
<evidence type="ECO:0000256" key="2">
    <source>
        <dbReference type="ARBA" id="ARBA00010260"/>
    </source>
</evidence>
<sequence length="730" mass="84398">MKKSLILIFLTMLLEKLLFTELKNVDFQCSKAKNILNKYSSHLYSLDHSSNVCASDFAATFENACCDSTLLKNAESAGVLEFTELRNAFWHNLGRSVQGDAKYLRKYIVRSLRLTKTGLHDLFASTYGYNYNQNKDFVENFFRELESYMLGDRQDIASLVDNFFESLLYRVLRVMLLVKTEQDLSTANCIASKLKPLKPFDQAPEVIRAMSVRAFPPARILRNGLRIANSILQSLSTKVKMNHSCTNEWIKLRYCNLCSAIIQPVICRHDCFNRLSACLLPWTSFDKHWILFIDQLILIAERLKDSRSFPQVIRPLQIHISDGIMNLQTVLFRLEQSEEWFHDCLGEKLKNSSSSLFRHKSEQSGQLQRKRRFVMPSSSEDMSFQRHRQSYIYSNHDELKLWADNIRKKYYQIRKPFSNMVNYFCSDEFLRNSVGSRNGVCWTGEKLIPRSHPPSKSFGNEQNIHTDPVIIHAINNLQQMTKIIQLVVENNSDPDYMSIGRDIDSTTDNKDSEITRHHLSDHLTTTPSSTDFLNPSFPHEYENINTNNDRSLSYIQSSRASQDFNSEYEYSGISPAYHMTSSFSTPYQSRAPGLSDDEDFTTFHQAPVMINSNHQQLFVNNQRNFYTSSSSTNDIKILVNSTQLSSQVEEDKQQKTSIDTMPYFNPPHTLWLPSIFNNISLFTYHREIVWTLHTTKTNTPTSSSVSNTDNVPMLNNLLVACIYLLCVYFR</sequence>
<dbReference type="GO" id="GO:0016477">
    <property type="term" value="P:cell migration"/>
    <property type="evidence" value="ECO:0007669"/>
    <property type="project" value="TreeGrafter"/>
</dbReference>
<keyword evidence="10" id="KW-0449">Lipoprotein</keyword>
<reference evidence="13" key="1">
    <citation type="submission" date="2022-06" db="EMBL/GenBank/DDBJ databases">
        <authorList>
            <person name="Berger JAMES D."/>
            <person name="Berger JAMES D."/>
        </authorList>
    </citation>
    <scope>NUCLEOTIDE SEQUENCE [LARGE SCALE GENOMIC DNA]</scope>
</reference>
<evidence type="ECO:0000256" key="8">
    <source>
        <dbReference type="ARBA" id="ARBA00023180"/>
    </source>
</evidence>
<dbReference type="Pfam" id="PF01153">
    <property type="entry name" value="Glypican"/>
    <property type="match status" value="1"/>
</dbReference>
<dbReference type="GO" id="GO:0098552">
    <property type="term" value="C:side of membrane"/>
    <property type="evidence" value="ECO:0007669"/>
    <property type="project" value="UniProtKB-KW"/>
</dbReference>
<dbReference type="PANTHER" id="PTHR10822">
    <property type="entry name" value="GLYPICAN"/>
    <property type="match status" value="1"/>
</dbReference>
<feature type="chain" id="PRO_5041680757" evidence="12">
    <location>
        <begin position="21"/>
        <end position="730"/>
    </location>
</feature>
<evidence type="ECO:0000256" key="9">
    <source>
        <dbReference type="ARBA" id="ARBA00023207"/>
    </source>
</evidence>
<keyword evidence="6" id="KW-0654">Proteoglycan</keyword>
<name>A0AA85K8U5_TRIRE</name>
<keyword evidence="7" id="KW-0472">Membrane</keyword>
<dbReference type="InterPro" id="IPR001863">
    <property type="entry name" value="Glypican"/>
</dbReference>
<reference evidence="14" key="2">
    <citation type="submission" date="2023-11" db="UniProtKB">
        <authorList>
            <consortium name="WormBaseParasite"/>
        </authorList>
    </citation>
    <scope>IDENTIFICATION</scope>
</reference>
<organism evidence="13 14">
    <name type="scientific">Trichobilharzia regenti</name>
    <name type="common">Nasal bird schistosome</name>
    <dbReference type="NCBI Taxonomy" id="157069"/>
    <lineage>
        <taxon>Eukaryota</taxon>
        <taxon>Metazoa</taxon>
        <taxon>Spiralia</taxon>
        <taxon>Lophotrochozoa</taxon>
        <taxon>Platyhelminthes</taxon>
        <taxon>Trematoda</taxon>
        <taxon>Digenea</taxon>
        <taxon>Strigeidida</taxon>
        <taxon>Schistosomatoidea</taxon>
        <taxon>Schistosomatidae</taxon>
        <taxon>Trichobilharzia</taxon>
    </lineage>
</organism>
<evidence type="ECO:0000256" key="10">
    <source>
        <dbReference type="ARBA" id="ARBA00023288"/>
    </source>
</evidence>
<dbReference type="PANTHER" id="PTHR10822:SF29">
    <property type="entry name" value="DIVISION ABNORMALLY DELAYED PROTEIN"/>
    <property type="match status" value="1"/>
</dbReference>
<dbReference type="GO" id="GO:0005886">
    <property type="term" value="C:plasma membrane"/>
    <property type="evidence" value="ECO:0007669"/>
    <property type="project" value="UniProtKB-SubCell"/>
</dbReference>
<keyword evidence="5 12" id="KW-0732">Signal</keyword>
<evidence type="ECO:0000256" key="3">
    <source>
        <dbReference type="ARBA" id="ARBA00022475"/>
    </source>
</evidence>
<accession>A0AA85K8U5</accession>
<evidence type="ECO:0000256" key="7">
    <source>
        <dbReference type="ARBA" id="ARBA00023136"/>
    </source>
</evidence>
<dbReference type="GO" id="GO:0005576">
    <property type="term" value="C:extracellular region"/>
    <property type="evidence" value="ECO:0007669"/>
    <property type="project" value="TreeGrafter"/>
</dbReference>
<protein>
    <submittedName>
        <fullName evidence="14">Uncharacterized protein</fullName>
    </submittedName>
</protein>
<comment type="subcellular location">
    <subcellularLocation>
        <location evidence="1">Cell membrane</location>
        <topology evidence="1">Lipid-anchor</topology>
        <topology evidence="1">GPI-anchor</topology>
    </subcellularLocation>
</comment>
<dbReference type="Proteomes" id="UP000050795">
    <property type="component" value="Unassembled WGS sequence"/>
</dbReference>
<evidence type="ECO:0000256" key="12">
    <source>
        <dbReference type="SAM" id="SignalP"/>
    </source>
</evidence>
<feature type="signal peptide" evidence="12">
    <location>
        <begin position="1"/>
        <end position="20"/>
    </location>
</feature>
<keyword evidence="13" id="KW-1185">Reference proteome</keyword>
<dbReference type="GO" id="GO:0009986">
    <property type="term" value="C:cell surface"/>
    <property type="evidence" value="ECO:0007669"/>
    <property type="project" value="TreeGrafter"/>
</dbReference>